<reference evidence="2 3" key="1">
    <citation type="submission" date="2017-10" db="EMBL/GenBank/DDBJ databases">
        <title>Comparative genomics in systemic dimorphic fungi from Ajellomycetaceae.</title>
        <authorList>
            <person name="Munoz J.F."/>
            <person name="Mcewen J.G."/>
            <person name="Clay O.K."/>
            <person name="Cuomo C.A."/>
        </authorList>
    </citation>
    <scope>NUCLEOTIDE SEQUENCE [LARGE SCALE GENOMIC DNA]</scope>
    <source>
        <strain evidence="2 3">UAMH5409</strain>
    </source>
</reference>
<feature type="compositionally biased region" description="Basic and acidic residues" evidence="1">
    <location>
        <begin position="62"/>
        <end position="79"/>
    </location>
</feature>
<feature type="compositionally biased region" description="Basic and acidic residues" evidence="1">
    <location>
        <begin position="87"/>
        <end position="104"/>
    </location>
</feature>
<accession>A0A2B7Y1U9</accession>
<dbReference type="AlphaFoldDB" id="A0A2B7Y1U9"/>
<keyword evidence="3" id="KW-1185">Reference proteome</keyword>
<dbReference type="STRING" id="1447875.A0A2B7Y1U9"/>
<evidence type="ECO:0000256" key="1">
    <source>
        <dbReference type="SAM" id="MobiDB-lite"/>
    </source>
</evidence>
<comment type="caution">
    <text evidence="2">The sequence shown here is derived from an EMBL/GenBank/DDBJ whole genome shotgun (WGS) entry which is preliminary data.</text>
</comment>
<organism evidence="2 3">
    <name type="scientific">Helicocarpus griseus UAMH5409</name>
    <dbReference type="NCBI Taxonomy" id="1447875"/>
    <lineage>
        <taxon>Eukaryota</taxon>
        <taxon>Fungi</taxon>
        <taxon>Dikarya</taxon>
        <taxon>Ascomycota</taxon>
        <taxon>Pezizomycotina</taxon>
        <taxon>Eurotiomycetes</taxon>
        <taxon>Eurotiomycetidae</taxon>
        <taxon>Onygenales</taxon>
        <taxon>Ajellomycetaceae</taxon>
        <taxon>Helicocarpus</taxon>
    </lineage>
</organism>
<dbReference type="EMBL" id="PDNB01000006">
    <property type="protein sequence ID" value="PGH18054.1"/>
    <property type="molecule type" value="Genomic_DNA"/>
</dbReference>
<feature type="compositionally biased region" description="Polar residues" evidence="1">
    <location>
        <begin position="1"/>
        <end position="10"/>
    </location>
</feature>
<proteinExistence type="predicted"/>
<feature type="compositionally biased region" description="Basic and acidic residues" evidence="1">
    <location>
        <begin position="119"/>
        <end position="140"/>
    </location>
</feature>
<protein>
    <submittedName>
        <fullName evidence="2">Uncharacterized protein</fullName>
    </submittedName>
</protein>
<feature type="region of interest" description="Disordered" evidence="1">
    <location>
        <begin position="1"/>
        <end position="160"/>
    </location>
</feature>
<dbReference type="OrthoDB" id="4187284at2759"/>
<dbReference type="Proteomes" id="UP000223968">
    <property type="component" value="Unassembled WGS sequence"/>
</dbReference>
<evidence type="ECO:0000313" key="3">
    <source>
        <dbReference type="Proteomes" id="UP000223968"/>
    </source>
</evidence>
<sequence length="160" mass="16435">MATESVNEGVSETGPAANAVEKKDTNNTTAADAGKSTALNGDASKDVSAPQAEIAESSGAKKPADSPKSTGDKRQRDDAAPAEETTEASKEEPDEKKQKTDAEPSKAANGTETKAAANGEKKRGPGRPKKTEGGTKEKKAPKPRATEGIGSRTRSRAKAS</sequence>
<evidence type="ECO:0000313" key="2">
    <source>
        <dbReference type="EMBL" id="PGH18054.1"/>
    </source>
</evidence>
<gene>
    <name evidence="2" type="ORF">AJ79_00681</name>
</gene>
<name>A0A2B7Y1U9_9EURO</name>